<proteinExistence type="inferred from homology"/>
<sequence>MNKPITHCLLCERELQGNVGWQELLKKSLPKTICHRCEQRFEKVEQQTDPNITALFHYNDAMKDYVHRYKFLHDVVLAHVFNTALHEHLKSERRLIIPIPMHEESLKIRTFAQVDELLKAAHIPFQHHLTKQTDEQQSKKTRAQRLETAQLFSVNNPSLIKHKDILLIDDIYTTGTTLQHAKNALLEAGANTVTGFALIHS</sequence>
<dbReference type="Gene3D" id="3.40.50.2020">
    <property type="match status" value="1"/>
</dbReference>
<evidence type="ECO:0000313" key="3">
    <source>
        <dbReference type="EMBL" id="MCH7320641.1"/>
    </source>
</evidence>
<dbReference type="SUPFAM" id="SSF53271">
    <property type="entry name" value="PRTase-like"/>
    <property type="match status" value="1"/>
</dbReference>
<dbReference type="PANTHER" id="PTHR47505">
    <property type="entry name" value="DNA UTILIZATION PROTEIN YHGH"/>
    <property type="match status" value="1"/>
</dbReference>
<dbReference type="EMBL" id="JAKZFC010000001">
    <property type="protein sequence ID" value="MCH7320641.1"/>
    <property type="molecule type" value="Genomic_DNA"/>
</dbReference>
<name>A0ABS9U8I6_9BACL</name>
<feature type="domain" description="Phosphoribosyltransferase" evidence="2">
    <location>
        <begin position="137"/>
        <end position="193"/>
    </location>
</feature>
<dbReference type="InterPro" id="IPR051910">
    <property type="entry name" value="ComF/GntX_DNA_util-trans"/>
</dbReference>
<comment type="similarity">
    <text evidence="1">Belongs to the ComF/GntX family.</text>
</comment>
<dbReference type="PANTHER" id="PTHR47505:SF1">
    <property type="entry name" value="DNA UTILIZATION PROTEIN YHGH"/>
    <property type="match status" value="1"/>
</dbReference>
<dbReference type="InterPro" id="IPR029057">
    <property type="entry name" value="PRTase-like"/>
</dbReference>
<keyword evidence="4" id="KW-1185">Reference proteome</keyword>
<comment type="caution">
    <text evidence="3">The sequence shown here is derived from an EMBL/GenBank/DDBJ whole genome shotgun (WGS) entry which is preliminary data.</text>
</comment>
<accession>A0ABS9U8I6</accession>
<protein>
    <submittedName>
        <fullName evidence="3">ComF family protein</fullName>
    </submittedName>
</protein>
<dbReference type="InterPro" id="IPR000836">
    <property type="entry name" value="PRTase_dom"/>
</dbReference>
<evidence type="ECO:0000313" key="4">
    <source>
        <dbReference type="Proteomes" id="UP001316087"/>
    </source>
</evidence>
<evidence type="ECO:0000259" key="2">
    <source>
        <dbReference type="Pfam" id="PF00156"/>
    </source>
</evidence>
<gene>
    <name evidence="3" type="ORF">LZ480_01970</name>
</gene>
<dbReference type="Pfam" id="PF00156">
    <property type="entry name" value="Pribosyltran"/>
    <property type="match status" value="1"/>
</dbReference>
<dbReference type="RefSeq" id="WP_241367658.1">
    <property type="nucleotide sequence ID" value="NZ_JAKZFC010000001.1"/>
</dbReference>
<reference evidence="3 4" key="1">
    <citation type="submission" date="2022-03" db="EMBL/GenBank/DDBJ databases">
        <authorList>
            <person name="Jo J.-H."/>
            <person name="Im W.-T."/>
        </authorList>
    </citation>
    <scope>NUCLEOTIDE SEQUENCE [LARGE SCALE GENOMIC DNA]</scope>
    <source>
        <strain evidence="3 4">MA9</strain>
    </source>
</reference>
<dbReference type="CDD" id="cd06223">
    <property type="entry name" value="PRTases_typeI"/>
    <property type="match status" value="1"/>
</dbReference>
<evidence type="ECO:0000256" key="1">
    <source>
        <dbReference type="ARBA" id="ARBA00008007"/>
    </source>
</evidence>
<dbReference type="Proteomes" id="UP001316087">
    <property type="component" value="Unassembled WGS sequence"/>
</dbReference>
<organism evidence="3 4">
    <name type="scientific">Solibacillus palustris</name>
    <dbReference type="NCBI Taxonomy" id="2908203"/>
    <lineage>
        <taxon>Bacteria</taxon>
        <taxon>Bacillati</taxon>
        <taxon>Bacillota</taxon>
        <taxon>Bacilli</taxon>
        <taxon>Bacillales</taxon>
        <taxon>Caryophanaceae</taxon>
        <taxon>Solibacillus</taxon>
    </lineage>
</organism>